<accession>V6I039</accession>
<evidence type="ECO:0000313" key="2">
    <source>
        <dbReference type="Proteomes" id="UP000018747"/>
    </source>
</evidence>
<dbReference type="AlphaFoldDB" id="V6I039"/>
<name>V6I039_9LEPT</name>
<keyword evidence="2" id="KW-1185">Reference proteome</keyword>
<gene>
    <name evidence="1" type="ORF">LEP1GSC062_3743</name>
</gene>
<dbReference type="Proteomes" id="UP000018747">
    <property type="component" value="Unassembled WGS sequence"/>
</dbReference>
<reference evidence="1" key="1">
    <citation type="submission" date="2013-05" db="EMBL/GenBank/DDBJ databases">
        <authorList>
            <person name="Harkins D.M."/>
            <person name="Durkin A.S."/>
            <person name="Brinkac L.M."/>
            <person name="Haft D.H."/>
            <person name="Selengut J.D."/>
            <person name="Sanka R."/>
            <person name="DePew J."/>
            <person name="Purushe J."/>
            <person name="Hartskeerl R.A."/>
            <person name="Ahmed A."/>
            <person name="van der Linden H."/>
            <person name="Goris M.G.A."/>
            <person name="Vinetz J.M."/>
            <person name="Sutton G.G."/>
            <person name="Nierman W.C."/>
            <person name="Fouts D.E."/>
        </authorList>
    </citation>
    <scope>NUCLEOTIDE SEQUENCE [LARGE SCALE GENOMIC DNA]</scope>
    <source>
        <strain evidence="1">L 60</strain>
    </source>
</reference>
<protein>
    <submittedName>
        <fullName evidence="1">Uncharacterized protein</fullName>
    </submittedName>
</protein>
<comment type="caution">
    <text evidence="1">The sequence shown here is derived from an EMBL/GenBank/DDBJ whole genome shotgun (WGS) entry which is preliminary data.</text>
</comment>
<dbReference type="EMBL" id="AHMT02000024">
    <property type="protein sequence ID" value="EQA63141.1"/>
    <property type="molecule type" value="Genomic_DNA"/>
</dbReference>
<organism evidence="1 2">
    <name type="scientific">Leptospira alexanderi serovar Manhao 3 str. L 60</name>
    <dbReference type="NCBI Taxonomy" id="1049759"/>
    <lineage>
        <taxon>Bacteria</taxon>
        <taxon>Pseudomonadati</taxon>
        <taxon>Spirochaetota</taxon>
        <taxon>Spirochaetia</taxon>
        <taxon>Leptospirales</taxon>
        <taxon>Leptospiraceae</taxon>
        <taxon>Leptospira</taxon>
    </lineage>
</organism>
<evidence type="ECO:0000313" key="1">
    <source>
        <dbReference type="EMBL" id="EQA63141.1"/>
    </source>
</evidence>
<sequence>MRMTNSQKIIRYFDKIQILISSPILALRSAPILIRKKYISPNKVQTSYLISNKIGIKCRDVSA</sequence>
<proteinExistence type="predicted"/>